<dbReference type="GO" id="GO:0016740">
    <property type="term" value="F:transferase activity"/>
    <property type="evidence" value="ECO:0007669"/>
    <property type="project" value="UniProtKB-KW"/>
</dbReference>
<name>A0A0F3QEC2_RICBE</name>
<feature type="compositionally biased region" description="Polar residues" evidence="1">
    <location>
        <begin position="780"/>
        <end position="795"/>
    </location>
</feature>
<reference evidence="2 3" key="1">
    <citation type="submission" date="2015-02" db="EMBL/GenBank/DDBJ databases">
        <title>Genome Sequencing of Rickettsiales.</title>
        <authorList>
            <person name="Daugherty S.C."/>
            <person name="Su Q."/>
            <person name="Abolude K."/>
            <person name="Beier-Sexton M."/>
            <person name="Carlyon J.A."/>
            <person name="Carter R."/>
            <person name="Day N.P."/>
            <person name="Dumler S.J."/>
            <person name="Dyachenko V."/>
            <person name="Godinez A."/>
            <person name="Kurtti T.J."/>
            <person name="Lichay M."/>
            <person name="Mullins K.E."/>
            <person name="Ott S."/>
            <person name="Pappas-Brown V."/>
            <person name="Paris D.H."/>
            <person name="Patel P."/>
            <person name="Richards A.L."/>
            <person name="Sadzewicz L."/>
            <person name="Sears K."/>
            <person name="Seidman D."/>
            <person name="Sengamalay N."/>
            <person name="Stenos J."/>
            <person name="Tallon L.J."/>
            <person name="Vincent G."/>
            <person name="Fraser C.M."/>
            <person name="Munderloh U."/>
            <person name="Dunning-Hotopp J.C."/>
        </authorList>
    </citation>
    <scope>NUCLEOTIDE SEQUENCE [LARGE SCALE GENOMIC DNA]</scope>
    <source>
        <strain evidence="2 3">RML An4</strain>
    </source>
</reference>
<evidence type="ECO:0000313" key="2">
    <source>
        <dbReference type="EMBL" id="KJV89779.1"/>
    </source>
</evidence>
<comment type="caution">
    <text evidence="2">The sequence shown here is derived from an EMBL/GenBank/DDBJ whole genome shotgun (WGS) entry which is preliminary data.</text>
</comment>
<dbReference type="PATRIC" id="fig|1359193.3.peg.740"/>
<accession>A0A0F3QEC2</accession>
<dbReference type="AlphaFoldDB" id="A0A0F3QEC2"/>
<dbReference type="Proteomes" id="UP000033661">
    <property type="component" value="Unassembled WGS sequence"/>
</dbReference>
<evidence type="ECO:0000256" key="1">
    <source>
        <dbReference type="SAM" id="MobiDB-lite"/>
    </source>
</evidence>
<organism evidence="2 3">
    <name type="scientific">Rickettsia bellii str. RML An4</name>
    <dbReference type="NCBI Taxonomy" id="1359193"/>
    <lineage>
        <taxon>Bacteria</taxon>
        <taxon>Pseudomonadati</taxon>
        <taxon>Pseudomonadota</taxon>
        <taxon>Alphaproteobacteria</taxon>
        <taxon>Rickettsiales</taxon>
        <taxon>Rickettsiaceae</taxon>
        <taxon>Rickettsieae</taxon>
        <taxon>Rickettsia</taxon>
        <taxon>belli group</taxon>
    </lineage>
</organism>
<protein>
    <submittedName>
        <fullName evidence="2">Putative tRNA delta(2)-isopentenylpyrophosphate transferase</fullName>
    </submittedName>
</protein>
<sequence length="802" mass="90570">MATTDTSKRSDKLRKSLEKTLSSSNAGKLINSAIKDLSSSNGLSFKTILLGAKFALTNPVNTYNLVKLARSSDTYLDPEFQKSLLEEKPIWEFLKKNASNLPKIGQILAKAGFKEFQEGNFLDQKGLDILKESFKNDKVLDQLKEVAIEVKKEEPDWTKVASNTLDMLTKDKNFEKFFNEKGKDIASYIKIGATEILPSDYVKSFDDILQKPESKQSYAEVQKIFDKNPALKQEVAENIHSFTSLKEFNKLSPEKQTVLNSFVADARQQAKPELKEYFESYRIDPEVLSTLPSLLNQIPKMKEVFDTLNDPKQGVMIAIEKTLEMTKDNKELRDFFANNKEFLPNAALGIIENNPDLQKMTKDYNFDKQMLNIVGEMMSKPEMAHDIMLDVNKGDYMSVTNSLISALNDPSFKLKDTLVQQSKDGLFDNLFKGIVDVDAKGSGDIKKQLENYGLQTEDVIKLSKVMPLLLDKPESLQKVFGSFIKGDYTGIAKELFTLTKDNPEIQQYLNDNKGIFAKVGVKVGLDYVTQAVTNMFSGVTQPVEDKITDKNILIDQAVDKIFLQAKSESKQNLPNKKEFANEVKTLCKENPELENYIVEKLSSKPISSVGDVSTPKTNQYKHASDYTNSPFQVLNSLYENLVNKQDIKAGLLANMLSEQVSQKLFDKGDNRGEDFHMINQTLKQVISEHIKENPNIVDHFSKPKNQEKLINNIANTLNAKSKYTWAGLATGGIYLPKEIFNNELKDNLKAEFKNNFHSNTLAEAKNMTSNLSEQIVINTSHKLSPPSNTPILHNKNTQEKQR</sequence>
<feature type="region of interest" description="Disordered" evidence="1">
    <location>
        <begin position="780"/>
        <end position="802"/>
    </location>
</feature>
<evidence type="ECO:0000313" key="3">
    <source>
        <dbReference type="Proteomes" id="UP000033661"/>
    </source>
</evidence>
<dbReference type="RefSeq" id="WP_045798922.1">
    <property type="nucleotide sequence ID" value="NZ_LAOI01000001.1"/>
</dbReference>
<keyword evidence="3" id="KW-1185">Reference proteome</keyword>
<proteinExistence type="predicted"/>
<dbReference type="EMBL" id="LAOI01000001">
    <property type="protein sequence ID" value="KJV89779.1"/>
    <property type="molecule type" value="Genomic_DNA"/>
</dbReference>
<gene>
    <name evidence="2" type="ORF">RBEAN4_0764</name>
</gene>
<keyword evidence="2" id="KW-0808">Transferase</keyword>